<proteinExistence type="predicted"/>
<reference evidence="5 6" key="1">
    <citation type="submission" date="2018-11" db="EMBL/GenBank/DDBJ databases">
        <title>Genomic Encyclopedia of Type Strains, Phase IV (KMG-IV): sequencing the most valuable type-strain genomes for metagenomic binning, comparative biology and taxonomic classification.</title>
        <authorList>
            <person name="Goeker M."/>
        </authorList>
    </citation>
    <scope>NUCLEOTIDE SEQUENCE [LARGE SCALE GENOMIC DNA]</scope>
    <source>
        <strain evidence="5 6">DSM 22027</strain>
    </source>
</reference>
<dbReference type="InterPro" id="IPR019196">
    <property type="entry name" value="ABC_transp_unknown"/>
</dbReference>
<evidence type="ECO:0000256" key="1">
    <source>
        <dbReference type="SAM" id="MobiDB-lite"/>
    </source>
</evidence>
<evidence type="ECO:0000259" key="3">
    <source>
        <dbReference type="Pfam" id="PF09822"/>
    </source>
</evidence>
<dbReference type="SUPFAM" id="SSF52317">
    <property type="entry name" value="Class I glutamine amidotransferase-like"/>
    <property type="match status" value="1"/>
</dbReference>
<name>A0A3N1USP8_9BACT</name>
<dbReference type="InterPro" id="IPR055396">
    <property type="entry name" value="DUF7088"/>
</dbReference>
<dbReference type="OrthoDB" id="9762687at2"/>
<feature type="region of interest" description="Disordered" evidence="1">
    <location>
        <begin position="365"/>
        <end position="387"/>
    </location>
</feature>
<feature type="domain" description="DUF7088" evidence="4">
    <location>
        <begin position="46"/>
        <end position="124"/>
    </location>
</feature>
<dbReference type="InterPro" id="IPR029062">
    <property type="entry name" value="Class_I_gatase-like"/>
</dbReference>
<evidence type="ECO:0000313" key="5">
    <source>
        <dbReference type="EMBL" id="ROQ90871.1"/>
    </source>
</evidence>
<keyword evidence="6" id="KW-1185">Reference proteome</keyword>
<keyword evidence="2" id="KW-1133">Transmembrane helix</keyword>
<keyword evidence="2" id="KW-0472">Membrane</keyword>
<organism evidence="5 6">
    <name type="scientific">Desulfosoma caldarium</name>
    <dbReference type="NCBI Taxonomy" id="610254"/>
    <lineage>
        <taxon>Bacteria</taxon>
        <taxon>Pseudomonadati</taxon>
        <taxon>Thermodesulfobacteriota</taxon>
        <taxon>Syntrophobacteria</taxon>
        <taxon>Syntrophobacterales</taxon>
        <taxon>Syntrophobacteraceae</taxon>
        <taxon>Desulfosoma</taxon>
    </lineage>
</organism>
<evidence type="ECO:0000313" key="6">
    <source>
        <dbReference type="Proteomes" id="UP000276223"/>
    </source>
</evidence>
<feature type="transmembrane region" description="Helical" evidence="2">
    <location>
        <begin position="457"/>
        <end position="478"/>
    </location>
</feature>
<dbReference type="Pfam" id="PF23357">
    <property type="entry name" value="DUF7088"/>
    <property type="match status" value="1"/>
</dbReference>
<dbReference type="Pfam" id="PF09822">
    <property type="entry name" value="ABC_transp_aux"/>
    <property type="match status" value="1"/>
</dbReference>
<protein>
    <submittedName>
        <fullName evidence="5">ABC-type uncharacterized transport system involved in gliding motility auxiliary subunit</fullName>
    </submittedName>
</protein>
<dbReference type="RefSeq" id="WP_123290611.1">
    <property type="nucleotide sequence ID" value="NZ_RJVA01000013.1"/>
</dbReference>
<feature type="transmembrane region" description="Helical" evidence="2">
    <location>
        <begin position="12"/>
        <end position="34"/>
    </location>
</feature>
<dbReference type="EMBL" id="RJVA01000013">
    <property type="protein sequence ID" value="ROQ90871.1"/>
    <property type="molecule type" value="Genomic_DNA"/>
</dbReference>
<keyword evidence="2" id="KW-0812">Transmembrane</keyword>
<dbReference type="Gene3D" id="3.40.30.10">
    <property type="entry name" value="Glutaredoxin"/>
    <property type="match status" value="1"/>
</dbReference>
<accession>A0A3N1USP8</accession>
<dbReference type="Proteomes" id="UP000276223">
    <property type="component" value="Unassembled WGS sequence"/>
</dbReference>
<dbReference type="AlphaFoldDB" id="A0A3N1USP8"/>
<sequence>MPKILKSRRLHYGSSAVFSTVVFFAILVLVALIAERHPLRADFTETGAFSLSEQSRKVVASIEEPITIKAFFASGAPEASRAKDLLETYRYYNKNLHYEFIDPDREPQLARQYEIRDYGVLVVEGLGRKETVLRADEEALTNALFKLSRQEDKTVYFLTGHGERSFDDMTKAGYSSARSALVKENMQIKSLNLMQQTEVPQDAAVVIVAGPQKPLFPEEVATLETYLLRGGKLVFFLDPEKDGGVRSFLQKYGIVLGDDMIIDKLSRVFGGSYLMPVVTQYGSHKITQGFNVATFYSEARSVTPVDDPPDGVTLVTLASTSENAWAETDLDRLYRGEAIFEQDKDKPGPVSLGVLAAVDTKKVASEQPSVSQGSNGAQDADAEAQDVEKTDAKPALGYLVVFGDSDFVDNTHFGVSGNSDLFLNMVHFLAEEETLISIEPRMQKAQTLMLTAPQARMVFWTSVVGVPMVVVLVGFGVYRVRRSQR</sequence>
<comment type="caution">
    <text evidence="5">The sequence shown here is derived from an EMBL/GenBank/DDBJ whole genome shotgun (WGS) entry which is preliminary data.</text>
</comment>
<gene>
    <name evidence="5" type="ORF">EDC27_2127</name>
</gene>
<evidence type="ECO:0000259" key="4">
    <source>
        <dbReference type="Pfam" id="PF23357"/>
    </source>
</evidence>
<feature type="compositionally biased region" description="Polar residues" evidence="1">
    <location>
        <begin position="366"/>
        <end position="376"/>
    </location>
</feature>
<feature type="domain" description="ABC-type uncharacterised transport system" evidence="3">
    <location>
        <begin position="153"/>
        <end position="412"/>
    </location>
</feature>
<evidence type="ECO:0000256" key="2">
    <source>
        <dbReference type="SAM" id="Phobius"/>
    </source>
</evidence>